<evidence type="ECO:0000256" key="3">
    <source>
        <dbReference type="ARBA" id="ARBA00023134"/>
    </source>
</evidence>
<dbReference type="EMBL" id="CAMPGE010016441">
    <property type="protein sequence ID" value="CAI2374996.1"/>
    <property type="molecule type" value="Genomic_DNA"/>
</dbReference>
<dbReference type="NCBIfam" id="TIGR00231">
    <property type="entry name" value="small_GTP"/>
    <property type="match status" value="1"/>
</dbReference>
<evidence type="ECO:0000256" key="1">
    <source>
        <dbReference type="ARBA" id="ARBA00006270"/>
    </source>
</evidence>
<dbReference type="EMBL" id="CAMPGE010012609">
    <property type="protein sequence ID" value="CAI2371377.1"/>
    <property type="molecule type" value="Genomic_DNA"/>
</dbReference>
<sequence length="211" mass="24445">MERESDYLYKIVLVGDVNVGKTYMLMRYIHGEIPKDVHNTIGVEFATQKIQLKDGGTVKAQIWDTAGQEKYKAIIRAHFRRAAGALVVYDITNESSYNNVQNWVQELKENADDDVVIMLVGTKLDIVLKNRTRRKVAKEEAKLFAEKNKMLFEETSSVQNHRVSDCFENLLQEIYDNKNSKYEQMTDKDPRHKVSLESKIYKRKEDSCLGC</sequence>
<dbReference type="PRINTS" id="PR00449">
    <property type="entry name" value="RASTRNSFRMNG"/>
</dbReference>
<dbReference type="AlphaFoldDB" id="A0AAD1UQT7"/>
<keyword evidence="7" id="KW-1185">Reference proteome</keyword>
<evidence type="ECO:0000256" key="2">
    <source>
        <dbReference type="ARBA" id="ARBA00022741"/>
    </source>
</evidence>
<evidence type="ECO:0000313" key="6">
    <source>
        <dbReference type="EMBL" id="CAI2374996.1"/>
    </source>
</evidence>
<dbReference type="SUPFAM" id="SSF52540">
    <property type="entry name" value="P-loop containing nucleoside triphosphate hydrolases"/>
    <property type="match status" value="1"/>
</dbReference>
<dbReference type="Proteomes" id="UP001295684">
    <property type="component" value="Unassembled WGS sequence"/>
</dbReference>
<dbReference type="SMART" id="SM00173">
    <property type="entry name" value="RAS"/>
    <property type="match status" value="1"/>
</dbReference>
<keyword evidence="3" id="KW-0342">GTP-binding</keyword>
<dbReference type="InterPro" id="IPR050209">
    <property type="entry name" value="Rab_GTPases_membrane_traffic"/>
</dbReference>
<dbReference type="Gene3D" id="3.40.50.300">
    <property type="entry name" value="P-loop containing nucleotide triphosphate hydrolases"/>
    <property type="match status" value="1"/>
</dbReference>
<reference evidence="5" key="1">
    <citation type="submission" date="2023-07" db="EMBL/GenBank/DDBJ databases">
        <authorList>
            <consortium name="AG Swart"/>
            <person name="Singh M."/>
            <person name="Singh A."/>
            <person name="Seah K."/>
            <person name="Emmerich C."/>
        </authorList>
    </citation>
    <scope>NUCLEOTIDE SEQUENCE</scope>
    <source>
        <strain evidence="5">DP1</strain>
    </source>
</reference>
<dbReference type="InterPro" id="IPR005225">
    <property type="entry name" value="Small_GTP-bd"/>
</dbReference>
<dbReference type="PROSITE" id="PS51419">
    <property type="entry name" value="RAB"/>
    <property type="match status" value="1"/>
</dbReference>
<proteinExistence type="inferred from homology"/>
<comment type="caution">
    <text evidence="5">The sequence shown here is derived from an EMBL/GenBank/DDBJ whole genome shotgun (WGS) entry which is preliminary data.</text>
</comment>
<evidence type="ECO:0000313" key="5">
    <source>
        <dbReference type="EMBL" id="CAI2371377.1"/>
    </source>
</evidence>
<comment type="similarity">
    <text evidence="1">Belongs to the small GTPase superfamily. Rab family.</text>
</comment>
<dbReference type="SMART" id="SM00176">
    <property type="entry name" value="RAN"/>
    <property type="match status" value="1"/>
</dbReference>
<evidence type="ECO:0000313" key="7">
    <source>
        <dbReference type="Proteomes" id="UP001295684"/>
    </source>
</evidence>
<dbReference type="PROSITE" id="PS51421">
    <property type="entry name" value="RAS"/>
    <property type="match status" value="1"/>
</dbReference>
<dbReference type="SMART" id="SM00175">
    <property type="entry name" value="RAB"/>
    <property type="match status" value="1"/>
</dbReference>
<keyword evidence="4" id="KW-0449">Lipoprotein</keyword>
<dbReference type="InterPro" id="IPR001806">
    <property type="entry name" value="Small_GTPase"/>
</dbReference>
<dbReference type="SMART" id="SM00174">
    <property type="entry name" value="RHO"/>
    <property type="match status" value="1"/>
</dbReference>
<dbReference type="PANTHER" id="PTHR47979">
    <property type="entry name" value="DRAB11-RELATED"/>
    <property type="match status" value="1"/>
</dbReference>
<dbReference type="GO" id="GO:0005525">
    <property type="term" value="F:GTP binding"/>
    <property type="evidence" value="ECO:0007669"/>
    <property type="project" value="UniProtKB-KW"/>
</dbReference>
<keyword evidence="2" id="KW-0547">Nucleotide-binding</keyword>
<dbReference type="FunFam" id="3.40.50.300:FF:001129">
    <property type="entry name" value="ras-related protein Rab-44 isoform X2"/>
    <property type="match status" value="1"/>
</dbReference>
<protein>
    <submittedName>
        <fullName evidence="5">Uncharacterized protein</fullName>
    </submittedName>
</protein>
<gene>
    <name evidence="5" type="ORF">ECRASSUSDP1_LOCUS12699</name>
    <name evidence="6" type="ORF">ECRASSUSDP1_LOCUS16355</name>
</gene>
<accession>A0AAD1UQT7</accession>
<dbReference type="Pfam" id="PF00071">
    <property type="entry name" value="Ras"/>
    <property type="match status" value="1"/>
</dbReference>
<dbReference type="InterPro" id="IPR027417">
    <property type="entry name" value="P-loop_NTPase"/>
</dbReference>
<dbReference type="PROSITE" id="PS51420">
    <property type="entry name" value="RHO"/>
    <property type="match status" value="1"/>
</dbReference>
<organism evidence="5 7">
    <name type="scientific">Euplotes crassus</name>
    <dbReference type="NCBI Taxonomy" id="5936"/>
    <lineage>
        <taxon>Eukaryota</taxon>
        <taxon>Sar</taxon>
        <taxon>Alveolata</taxon>
        <taxon>Ciliophora</taxon>
        <taxon>Intramacronucleata</taxon>
        <taxon>Spirotrichea</taxon>
        <taxon>Hypotrichia</taxon>
        <taxon>Euplotida</taxon>
        <taxon>Euplotidae</taxon>
        <taxon>Moneuplotes</taxon>
    </lineage>
</organism>
<name>A0AAD1UQT7_EUPCR</name>
<evidence type="ECO:0000256" key="4">
    <source>
        <dbReference type="ARBA" id="ARBA00023288"/>
    </source>
</evidence>
<dbReference type="GO" id="GO:0003924">
    <property type="term" value="F:GTPase activity"/>
    <property type="evidence" value="ECO:0007669"/>
    <property type="project" value="InterPro"/>
</dbReference>